<protein>
    <submittedName>
        <fullName evidence="1">Uncharacterized protein</fullName>
    </submittedName>
</protein>
<comment type="caution">
    <text evidence="1">The sequence shown here is derived from an EMBL/GenBank/DDBJ whole genome shotgun (WGS) entry which is preliminary data.</text>
</comment>
<dbReference type="Proteomes" id="UP000236959">
    <property type="component" value="Unassembled WGS sequence"/>
</dbReference>
<dbReference type="EMBL" id="PPCN01000007">
    <property type="protein sequence ID" value="POF30241.1"/>
    <property type="molecule type" value="Genomic_DNA"/>
</dbReference>
<sequence length="50" mass="5394">MLDAETGAKMPALRLKAEKPEVGTLTLTFWMTGAPGRAPPTHIAMIVKLM</sequence>
<organism evidence="1 2">
    <name type="scientific">Roseibium marinum</name>
    <dbReference type="NCBI Taxonomy" id="281252"/>
    <lineage>
        <taxon>Bacteria</taxon>
        <taxon>Pseudomonadati</taxon>
        <taxon>Pseudomonadota</taxon>
        <taxon>Alphaproteobacteria</taxon>
        <taxon>Hyphomicrobiales</taxon>
        <taxon>Stappiaceae</taxon>
        <taxon>Roseibium</taxon>
    </lineage>
</organism>
<proteinExistence type="predicted"/>
<accession>A0A2S3URA8</accession>
<keyword evidence="2" id="KW-1185">Reference proteome</keyword>
<evidence type="ECO:0000313" key="1">
    <source>
        <dbReference type="EMBL" id="POF30241.1"/>
    </source>
</evidence>
<evidence type="ECO:0000313" key="2">
    <source>
        <dbReference type="Proteomes" id="UP000236959"/>
    </source>
</evidence>
<name>A0A2S3URA8_9HYPH</name>
<gene>
    <name evidence="1" type="ORF">CLV41_107272</name>
</gene>
<dbReference type="AlphaFoldDB" id="A0A2S3URA8"/>
<reference evidence="1 2" key="1">
    <citation type="submission" date="2018-01" db="EMBL/GenBank/DDBJ databases">
        <title>Genomic Encyclopedia of Archaeal and Bacterial Type Strains, Phase II (KMG-II): from individual species to whole genera.</title>
        <authorList>
            <person name="Goeker M."/>
        </authorList>
    </citation>
    <scope>NUCLEOTIDE SEQUENCE [LARGE SCALE GENOMIC DNA]</scope>
    <source>
        <strain evidence="1 2">DSM 17023</strain>
    </source>
</reference>